<name>A0A8H4JN99_9HYPO</name>
<gene>
    <name evidence="1" type="ORF">FACUT_7838</name>
</gene>
<evidence type="ECO:0000313" key="1">
    <source>
        <dbReference type="EMBL" id="KAF4434614.1"/>
    </source>
</evidence>
<dbReference type="OrthoDB" id="407832at2759"/>
<dbReference type="EMBL" id="JAADJF010000202">
    <property type="protein sequence ID" value="KAF4434614.1"/>
    <property type="molecule type" value="Genomic_DNA"/>
</dbReference>
<reference evidence="1 2" key="1">
    <citation type="submission" date="2020-01" db="EMBL/GenBank/DDBJ databases">
        <title>Identification and distribution of gene clusters putatively required for synthesis of sphingolipid metabolism inhibitors in phylogenetically diverse species of the filamentous fungus Fusarium.</title>
        <authorList>
            <person name="Kim H.-S."/>
            <person name="Busman M."/>
            <person name="Brown D.W."/>
            <person name="Divon H."/>
            <person name="Uhlig S."/>
            <person name="Proctor R.H."/>
        </authorList>
    </citation>
    <scope>NUCLEOTIDE SEQUENCE [LARGE SCALE GENOMIC DNA]</scope>
    <source>
        <strain evidence="1 2">NRRL 13308</strain>
    </source>
</reference>
<keyword evidence="1" id="KW-0223">Dioxygenase</keyword>
<protein>
    <submittedName>
        <fullName evidence="1">Phytanoyl- dioxygenase</fullName>
    </submittedName>
</protein>
<dbReference type="GO" id="GO:0051213">
    <property type="term" value="F:dioxygenase activity"/>
    <property type="evidence" value="ECO:0007669"/>
    <property type="project" value="UniProtKB-KW"/>
</dbReference>
<keyword evidence="2" id="KW-1185">Reference proteome</keyword>
<sequence length="130" mass="14555">MLRAQKLSSALAKHVRTFATVTQPLQVGVVRPSDQEVKNRTLDSRNLEKAVRNMHGDGLVVVEDVVPHEDIDILNKKMIEDAHTLQARGDKGPFNYNKGNIQQDAPPVSEYFSPSIFTSEPIFMNLLNTN</sequence>
<accession>A0A8H4JN99</accession>
<comment type="caution">
    <text evidence="1">The sequence shown here is derived from an EMBL/GenBank/DDBJ whole genome shotgun (WGS) entry which is preliminary data.</text>
</comment>
<dbReference type="AlphaFoldDB" id="A0A8H4JN99"/>
<dbReference type="Proteomes" id="UP000536711">
    <property type="component" value="Unassembled WGS sequence"/>
</dbReference>
<organism evidence="1 2">
    <name type="scientific">Fusarium acutatum</name>
    <dbReference type="NCBI Taxonomy" id="78861"/>
    <lineage>
        <taxon>Eukaryota</taxon>
        <taxon>Fungi</taxon>
        <taxon>Dikarya</taxon>
        <taxon>Ascomycota</taxon>
        <taxon>Pezizomycotina</taxon>
        <taxon>Sordariomycetes</taxon>
        <taxon>Hypocreomycetidae</taxon>
        <taxon>Hypocreales</taxon>
        <taxon>Nectriaceae</taxon>
        <taxon>Fusarium</taxon>
        <taxon>Fusarium fujikuroi species complex</taxon>
    </lineage>
</organism>
<proteinExistence type="predicted"/>
<evidence type="ECO:0000313" key="2">
    <source>
        <dbReference type="Proteomes" id="UP000536711"/>
    </source>
</evidence>
<keyword evidence="1" id="KW-0560">Oxidoreductase</keyword>